<feature type="compositionally biased region" description="Polar residues" evidence="1">
    <location>
        <begin position="103"/>
        <end position="112"/>
    </location>
</feature>
<proteinExistence type="predicted"/>
<evidence type="ECO:0000313" key="3">
    <source>
        <dbReference type="Proteomes" id="UP001433268"/>
    </source>
</evidence>
<protein>
    <submittedName>
        <fullName evidence="2">Uncharacterized protein</fullName>
    </submittedName>
</protein>
<accession>A0ABR1WPU7</accession>
<sequence>MRSHAHTPAAPLPPLFEHDTTYLPNRGSLLQRAPSLDFGAENNDEDSYGYSSDFGIPLAALDHDTSRLLQPPPRCRRSRLQHRVRIQGQLALVRSVSVANLPQPSLPNSTTAPGHHLSPSLATRSDAGIGGSGGNKALGSRTQRPRSGARVNWTGAATARATAAPTSRWSLDIEDDDEEDSELRERDTQLRGYGIGGAGNIRKFAFTTPQCLASADLRELIWAIINNRQGDQWM</sequence>
<feature type="compositionally biased region" description="Low complexity" evidence="1">
    <location>
        <begin position="154"/>
        <end position="166"/>
    </location>
</feature>
<keyword evidence="3" id="KW-1185">Reference proteome</keyword>
<dbReference type="EMBL" id="JAQQWN010000005">
    <property type="protein sequence ID" value="KAK8084500.1"/>
    <property type="molecule type" value="Genomic_DNA"/>
</dbReference>
<organism evidence="2 3">
    <name type="scientific">Apiospora hydei</name>
    <dbReference type="NCBI Taxonomy" id="1337664"/>
    <lineage>
        <taxon>Eukaryota</taxon>
        <taxon>Fungi</taxon>
        <taxon>Dikarya</taxon>
        <taxon>Ascomycota</taxon>
        <taxon>Pezizomycotina</taxon>
        <taxon>Sordariomycetes</taxon>
        <taxon>Xylariomycetidae</taxon>
        <taxon>Amphisphaeriales</taxon>
        <taxon>Apiosporaceae</taxon>
        <taxon>Apiospora</taxon>
    </lineage>
</organism>
<name>A0ABR1WPU7_9PEZI</name>
<reference evidence="2 3" key="1">
    <citation type="submission" date="2023-01" db="EMBL/GenBank/DDBJ databases">
        <title>Analysis of 21 Apiospora genomes using comparative genomics revels a genus with tremendous synthesis potential of carbohydrate active enzymes and secondary metabolites.</title>
        <authorList>
            <person name="Sorensen T."/>
        </authorList>
    </citation>
    <scope>NUCLEOTIDE SEQUENCE [LARGE SCALE GENOMIC DNA]</scope>
    <source>
        <strain evidence="2 3">CBS 114990</strain>
    </source>
</reference>
<dbReference type="RefSeq" id="XP_066669009.1">
    <property type="nucleotide sequence ID" value="XM_066810086.1"/>
</dbReference>
<gene>
    <name evidence="2" type="ORF">PG997_005771</name>
</gene>
<feature type="region of interest" description="Disordered" evidence="1">
    <location>
        <begin position="103"/>
        <end position="185"/>
    </location>
</feature>
<feature type="compositionally biased region" description="Acidic residues" evidence="1">
    <location>
        <begin position="172"/>
        <end position="182"/>
    </location>
</feature>
<dbReference type="Proteomes" id="UP001433268">
    <property type="component" value="Unassembled WGS sequence"/>
</dbReference>
<dbReference type="GeneID" id="92043146"/>
<evidence type="ECO:0000256" key="1">
    <source>
        <dbReference type="SAM" id="MobiDB-lite"/>
    </source>
</evidence>
<comment type="caution">
    <text evidence="2">The sequence shown here is derived from an EMBL/GenBank/DDBJ whole genome shotgun (WGS) entry which is preliminary data.</text>
</comment>
<evidence type="ECO:0000313" key="2">
    <source>
        <dbReference type="EMBL" id="KAK8084500.1"/>
    </source>
</evidence>